<proteinExistence type="predicted"/>
<dbReference type="Proteomes" id="UP000256485">
    <property type="component" value="Unassembled WGS sequence"/>
</dbReference>
<organism evidence="2 3">
    <name type="scientific">Thermasporomyces composti</name>
    <dbReference type="NCBI Taxonomy" id="696763"/>
    <lineage>
        <taxon>Bacteria</taxon>
        <taxon>Bacillati</taxon>
        <taxon>Actinomycetota</taxon>
        <taxon>Actinomycetes</taxon>
        <taxon>Propionibacteriales</taxon>
        <taxon>Nocardioidaceae</taxon>
        <taxon>Thermasporomyces</taxon>
    </lineage>
</organism>
<feature type="transmembrane region" description="Helical" evidence="1">
    <location>
        <begin position="133"/>
        <end position="151"/>
    </location>
</feature>
<dbReference type="OrthoDB" id="4227931at2"/>
<feature type="transmembrane region" description="Helical" evidence="1">
    <location>
        <begin position="19"/>
        <end position="37"/>
    </location>
</feature>
<comment type="caution">
    <text evidence="2">The sequence shown here is derived from an EMBL/GenBank/DDBJ whole genome shotgun (WGS) entry which is preliminary data.</text>
</comment>
<keyword evidence="3" id="KW-1185">Reference proteome</keyword>
<reference evidence="2 3" key="1">
    <citation type="submission" date="2018-08" db="EMBL/GenBank/DDBJ databases">
        <title>Sequencing the genomes of 1000 actinobacteria strains.</title>
        <authorList>
            <person name="Klenk H.-P."/>
        </authorList>
    </citation>
    <scope>NUCLEOTIDE SEQUENCE [LARGE SCALE GENOMIC DNA]</scope>
    <source>
        <strain evidence="2 3">DSM 22891</strain>
    </source>
</reference>
<accession>A0A3D9VKZ5</accession>
<keyword evidence="1" id="KW-0812">Transmembrane</keyword>
<evidence type="ECO:0000256" key="1">
    <source>
        <dbReference type="SAM" id="Phobius"/>
    </source>
</evidence>
<protein>
    <submittedName>
        <fullName evidence="2">YhhN-like protein</fullName>
    </submittedName>
</protein>
<keyword evidence="1" id="KW-1133">Transmembrane helix</keyword>
<feature type="transmembrane region" description="Helical" evidence="1">
    <location>
        <begin position="92"/>
        <end position="113"/>
    </location>
</feature>
<feature type="transmembrane region" description="Helical" evidence="1">
    <location>
        <begin position="43"/>
        <end position="60"/>
    </location>
</feature>
<dbReference type="EMBL" id="QTUC01000001">
    <property type="protein sequence ID" value="REF38051.1"/>
    <property type="molecule type" value="Genomic_DNA"/>
</dbReference>
<gene>
    <name evidence="2" type="ORF">DFJ64_3521</name>
</gene>
<feature type="transmembrane region" description="Helical" evidence="1">
    <location>
        <begin position="157"/>
        <end position="178"/>
    </location>
</feature>
<name>A0A3D9VKZ5_THECX</name>
<evidence type="ECO:0000313" key="2">
    <source>
        <dbReference type="EMBL" id="REF38051.1"/>
    </source>
</evidence>
<feature type="transmembrane region" description="Helical" evidence="1">
    <location>
        <begin position="214"/>
        <end position="232"/>
    </location>
</feature>
<dbReference type="AlphaFoldDB" id="A0A3D9VKZ5"/>
<evidence type="ECO:0000313" key="3">
    <source>
        <dbReference type="Proteomes" id="UP000256485"/>
    </source>
</evidence>
<keyword evidence="1" id="KW-0472">Membrane</keyword>
<dbReference type="RefSeq" id="WP_115851405.1">
    <property type="nucleotide sequence ID" value="NZ_QTUC01000001.1"/>
</dbReference>
<sequence length="244" mass="26225">MASSLTPSQRPVASARNRLWLVAYGLVMLAQLALIVFGLPPQFAFVSTWLVAAVLAVWVWRARGPGLLVGALLLCWVGDVLGNPRLIGIGPYGLFLSVAAFAAANVVLGILFVRSGALGFMRSSADGGRRWQAAIGVLYLVVSAVALAVTWSNLDPALRLLGLVYLMLLVVTATTALMLDTWTGVGAMLFFASHLMVVLEVGGRVDGTATLFRLSFWVLYMLGLLLIAIRMVERERGELRPEAV</sequence>
<feature type="transmembrane region" description="Helical" evidence="1">
    <location>
        <begin position="67"/>
        <end position="86"/>
    </location>
</feature>
<feature type="transmembrane region" description="Helical" evidence="1">
    <location>
        <begin position="185"/>
        <end position="202"/>
    </location>
</feature>